<sequence>MLNTPLQRREAFAVTATRLCSWLCAFLLGSLCLAASAQPLHLYTEEYPPINFTQNGQPTGLATEVVREIMRRTGQNAPINVVPWARGYQEALVRANTGLFVTMRTSEREPLFKWVGPLTRNVISFYSLTSSYLSLSGLEQARHFDKIAVARGWHSHQRLLAEGFTNLAPVTGPAQMVSMLKRGRVKLIVLDNLSLNTLLTQGDIQADEVQRLFTLTHSDSYIAFSRDTDDALIQHWQRELDAMKADGSFTAIYHKWLPGEPVPSQAPQPTPTTDPL</sequence>
<name>A0A6M8FJG3_9GAMM</name>
<reference evidence="3" key="1">
    <citation type="submission" date="2020-07" db="EMBL/GenBank/DDBJ databases">
        <title>Nitrate ammonifying Pseudomonas campi sp. nov. isolated from German agricultural grassland.</title>
        <authorList>
            <person name="Timsy T."/>
            <person name="Ulrich A."/>
            <person name="Spanner T."/>
            <person name="Foesel B."/>
            <person name="Kolb S."/>
            <person name="Horn M.A."/>
            <person name="Behrendt U."/>
        </authorList>
    </citation>
    <scope>NUCLEOTIDE SEQUENCE</scope>
    <source>
        <strain evidence="3">S1-A32-2</strain>
    </source>
</reference>
<dbReference type="AlphaFoldDB" id="A0A6M8FJG3"/>
<dbReference type="SMART" id="SM00062">
    <property type="entry name" value="PBPb"/>
    <property type="match status" value="1"/>
</dbReference>
<feature type="signal peptide" evidence="1">
    <location>
        <begin position="1"/>
        <end position="37"/>
    </location>
</feature>
<dbReference type="InterPro" id="IPR001638">
    <property type="entry name" value="Solute-binding_3/MltF_N"/>
</dbReference>
<dbReference type="KEGG" id="pcam:HNE05_16045"/>
<dbReference type="EMBL" id="CP053697">
    <property type="protein sequence ID" value="QKE64797.1"/>
    <property type="molecule type" value="Genomic_DNA"/>
</dbReference>
<protein>
    <submittedName>
        <fullName evidence="3">Transporter substrate-binding domain-containing protein</fullName>
    </submittedName>
</protein>
<gene>
    <name evidence="3" type="ORF">HNE05_16045</name>
</gene>
<evidence type="ECO:0000256" key="1">
    <source>
        <dbReference type="SAM" id="SignalP"/>
    </source>
</evidence>
<dbReference type="PANTHER" id="PTHR38834:SF3">
    <property type="entry name" value="SOLUTE-BINDING PROTEIN FAMILY 3_N-TERMINAL DOMAIN-CONTAINING PROTEIN"/>
    <property type="match status" value="1"/>
</dbReference>
<dbReference type="SUPFAM" id="SSF53850">
    <property type="entry name" value="Periplasmic binding protein-like II"/>
    <property type="match status" value="1"/>
</dbReference>
<feature type="chain" id="PRO_5026981349" evidence="1">
    <location>
        <begin position="38"/>
        <end position="276"/>
    </location>
</feature>
<dbReference type="Gene3D" id="3.40.190.10">
    <property type="entry name" value="Periplasmic binding protein-like II"/>
    <property type="match status" value="2"/>
</dbReference>
<feature type="domain" description="Solute-binding protein family 3/N-terminal" evidence="2">
    <location>
        <begin position="39"/>
        <end position="260"/>
    </location>
</feature>
<accession>A0A6M8FJG3</accession>
<keyword evidence="1" id="KW-0732">Signal</keyword>
<evidence type="ECO:0000313" key="3">
    <source>
        <dbReference type="EMBL" id="QKE64797.1"/>
    </source>
</evidence>
<dbReference type="PANTHER" id="PTHR38834">
    <property type="entry name" value="PERIPLASMIC SUBSTRATE BINDING PROTEIN FAMILY 3"/>
    <property type="match status" value="1"/>
</dbReference>
<evidence type="ECO:0000313" key="4">
    <source>
        <dbReference type="Proteomes" id="UP000501379"/>
    </source>
</evidence>
<organism evidence="3 4">
    <name type="scientific">Aquipseudomonas campi</name>
    <dbReference type="NCBI Taxonomy" id="2731681"/>
    <lineage>
        <taxon>Bacteria</taxon>
        <taxon>Pseudomonadati</taxon>
        <taxon>Pseudomonadota</taxon>
        <taxon>Gammaproteobacteria</taxon>
        <taxon>Pseudomonadales</taxon>
        <taxon>Pseudomonadaceae</taxon>
        <taxon>Aquipseudomonas</taxon>
    </lineage>
</organism>
<keyword evidence="4" id="KW-1185">Reference proteome</keyword>
<evidence type="ECO:0000259" key="2">
    <source>
        <dbReference type="SMART" id="SM00062"/>
    </source>
</evidence>
<proteinExistence type="predicted"/>
<dbReference type="Proteomes" id="UP000501379">
    <property type="component" value="Chromosome"/>
</dbReference>
<dbReference type="Pfam" id="PF00497">
    <property type="entry name" value="SBP_bac_3"/>
    <property type="match status" value="1"/>
</dbReference>